<dbReference type="AlphaFoldDB" id="A0A523BG91"/>
<dbReference type="Proteomes" id="UP000315399">
    <property type="component" value="Unassembled WGS sequence"/>
</dbReference>
<proteinExistence type="predicted"/>
<protein>
    <submittedName>
        <fullName evidence="1">Uncharacterized protein</fullName>
    </submittedName>
</protein>
<sequence>MRPFRRRYILFRYSGKVQEPRLISHLRDKLQVRYAKVVYRKAPFMILRVDHLSWESIKRANGPDLRIFFDTFGVESIVASGTIRKLKEKIKALEGISSYGDEEAVPVKSEGKDVE</sequence>
<dbReference type="EMBL" id="QNVH01000004">
    <property type="protein sequence ID" value="TDA39957.1"/>
    <property type="molecule type" value="Genomic_DNA"/>
</dbReference>
<gene>
    <name evidence="1" type="ORF">DSO08_00900</name>
</gene>
<evidence type="ECO:0000313" key="1">
    <source>
        <dbReference type="EMBL" id="TDA39957.1"/>
    </source>
</evidence>
<comment type="caution">
    <text evidence="1">The sequence shown here is derived from an EMBL/GenBank/DDBJ whole genome shotgun (WGS) entry which is preliminary data.</text>
</comment>
<organism evidence="1 2">
    <name type="scientific">Thermoproteota archaeon</name>
    <dbReference type="NCBI Taxonomy" id="2056631"/>
    <lineage>
        <taxon>Archaea</taxon>
        <taxon>Thermoproteota</taxon>
    </lineage>
</organism>
<evidence type="ECO:0000313" key="2">
    <source>
        <dbReference type="Proteomes" id="UP000315399"/>
    </source>
</evidence>
<reference evidence="1 2" key="1">
    <citation type="journal article" date="2019" name="Nat. Microbiol.">
        <title>Expanding anaerobic alkane metabolism in the domain of Archaea.</title>
        <authorList>
            <person name="Wang Y."/>
            <person name="Wegener G."/>
            <person name="Hou J."/>
            <person name="Wang F."/>
            <person name="Xiao X."/>
        </authorList>
    </citation>
    <scope>NUCLEOTIDE SEQUENCE [LARGE SCALE GENOMIC DNA]</scope>
    <source>
        <strain evidence="1">WYZ-LMO10</strain>
    </source>
</reference>
<accession>A0A523BG91</accession>
<name>A0A523BG91_9CREN</name>